<dbReference type="Proteomes" id="UP000190065">
    <property type="component" value="Unassembled WGS sequence"/>
</dbReference>
<accession>A0A1T4L015</accession>
<gene>
    <name evidence="2" type="ORF">SAMN02745202_00253</name>
</gene>
<evidence type="ECO:0000256" key="1">
    <source>
        <dbReference type="SAM" id="MobiDB-lite"/>
    </source>
</evidence>
<evidence type="ECO:0000313" key="2">
    <source>
        <dbReference type="EMBL" id="SJZ47938.1"/>
    </source>
</evidence>
<proteinExistence type="predicted"/>
<evidence type="ECO:0000313" key="3">
    <source>
        <dbReference type="Proteomes" id="UP000190065"/>
    </source>
</evidence>
<protein>
    <submittedName>
        <fullName evidence="2">Uncharacterized protein</fullName>
    </submittedName>
</protein>
<sequence length="248" mass="27171">MRPCRATRAGTQAPPLPISIKPRGVPLPHRGYTFDSAGLASATQPTLGNNASEEATPLGVVLFPPHCFLMSSTHTSGAGMHRALPPPLLKIKKCVYRYDFIVTARRGNNIFTNLSSPLGAGTIFLPIYRHRAAREQYLCRFIVTARRGNNIFAVLSSPCSAGTILVPIYRRRAARERYLCVLVLAALLRALKFLFPPLQNGDVCWNGRGGCPCARLNVRVAAFPYLIDTFSNRKMEGLSSCSKNVISI</sequence>
<organism evidence="2 3">
    <name type="scientific">Segatella oulorum</name>
    <dbReference type="NCBI Taxonomy" id="28136"/>
    <lineage>
        <taxon>Bacteria</taxon>
        <taxon>Pseudomonadati</taxon>
        <taxon>Bacteroidota</taxon>
        <taxon>Bacteroidia</taxon>
        <taxon>Bacteroidales</taxon>
        <taxon>Prevotellaceae</taxon>
        <taxon>Segatella</taxon>
    </lineage>
</organism>
<feature type="region of interest" description="Disordered" evidence="1">
    <location>
        <begin position="1"/>
        <end position="22"/>
    </location>
</feature>
<dbReference type="AlphaFoldDB" id="A0A1T4L015"/>
<reference evidence="2 3" key="1">
    <citation type="submission" date="2017-02" db="EMBL/GenBank/DDBJ databases">
        <authorList>
            <person name="Peterson S.W."/>
        </authorList>
    </citation>
    <scope>NUCLEOTIDE SEQUENCE [LARGE SCALE GENOMIC DNA]</scope>
    <source>
        <strain evidence="2 3">ATCC 43324</strain>
    </source>
</reference>
<name>A0A1T4L015_9BACT</name>
<dbReference type="EMBL" id="FUXK01000002">
    <property type="protein sequence ID" value="SJZ47938.1"/>
    <property type="molecule type" value="Genomic_DNA"/>
</dbReference>